<dbReference type="SMART" id="SM00409">
    <property type="entry name" value="IG"/>
    <property type="match status" value="2"/>
</dbReference>
<keyword evidence="17" id="KW-0675">Receptor</keyword>
<evidence type="ECO:0000256" key="5">
    <source>
        <dbReference type="ARBA" id="ARBA00022801"/>
    </source>
</evidence>
<evidence type="ECO:0000256" key="7">
    <source>
        <dbReference type="ARBA" id="ARBA00023136"/>
    </source>
</evidence>
<dbReference type="Gene3D" id="3.90.190.10">
    <property type="entry name" value="Protein tyrosine phosphatase superfamily"/>
    <property type="match status" value="2"/>
</dbReference>
<dbReference type="FunFam" id="2.170.300.10:FF:000003">
    <property type="entry name" value="tyrosine-protein kinase receptor Tie-1 isoform X1"/>
    <property type="match status" value="1"/>
</dbReference>
<keyword evidence="9" id="KW-0245">EGF-like domain</keyword>
<keyword evidence="5" id="KW-0378">Hydrolase</keyword>
<evidence type="ECO:0000256" key="10">
    <source>
        <dbReference type="SAM" id="MobiDB-lite"/>
    </source>
</evidence>
<evidence type="ECO:0000256" key="2">
    <source>
        <dbReference type="ARBA" id="ARBA00009580"/>
    </source>
</evidence>
<evidence type="ECO:0000259" key="15">
    <source>
        <dbReference type="PROSITE" id="PS50835"/>
    </source>
</evidence>
<dbReference type="SMART" id="SM00404">
    <property type="entry name" value="PTPc_motif"/>
    <property type="match status" value="2"/>
</dbReference>
<keyword evidence="7 11" id="KW-0472">Membrane</keyword>
<comment type="subcellular location">
    <subcellularLocation>
        <location evidence="1">Membrane</location>
        <topology evidence="1">Single-pass membrane protein</topology>
    </subcellularLocation>
</comment>
<feature type="domain" description="Tyrosine-protein phosphatase" evidence="13">
    <location>
        <begin position="1250"/>
        <end position="1504"/>
    </location>
</feature>
<keyword evidence="18" id="KW-1185">Reference proteome</keyword>
<dbReference type="EMBL" id="JAIZAY010000006">
    <property type="protein sequence ID" value="KAJ8040627.1"/>
    <property type="molecule type" value="Genomic_DNA"/>
</dbReference>
<dbReference type="InterPro" id="IPR013783">
    <property type="entry name" value="Ig-like_fold"/>
</dbReference>
<evidence type="ECO:0000256" key="11">
    <source>
        <dbReference type="SAM" id="Phobius"/>
    </source>
</evidence>
<dbReference type="GO" id="GO:0004725">
    <property type="term" value="F:protein tyrosine phosphatase activity"/>
    <property type="evidence" value="ECO:0007669"/>
    <property type="project" value="UniProtKB-EC"/>
</dbReference>
<comment type="catalytic activity">
    <reaction evidence="8">
        <text>O-phospho-L-tyrosyl-[protein] + H2O = L-tyrosyl-[protein] + phosphate</text>
        <dbReference type="Rhea" id="RHEA:10684"/>
        <dbReference type="Rhea" id="RHEA-COMP:10136"/>
        <dbReference type="Rhea" id="RHEA-COMP:20101"/>
        <dbReference type="ChEBI" id="CHEBI:15377"/>
        <dbReference type="ChEBI" id="CHEBI:43474"/>
        <dbReference type="ChEBI" id="CHEBI:46858"/>
        <dbReference type="ChEBI" id="CHEBI:61978"/>
        <dbReference type="EC" id="3.1.3.48"/>
    </reaction>
</comment>
<dbReference type="PROSITE" id="PS50056">
    <property type="entry name" value="TYR_PHOSPHATASE_2"/>
    <property type="match status" value="2"/>
</dbReference>
<dbReference type="InterPro" id="IPR016130">
    <property type="entry name" value="Tyr_Pase_AS"/>
</dbReference>
<feature type="domain" description="Tyrosine-protein phosphatase" evidence="13">
    <location>
        <begin position="1534"/>
        <end position="1793"/>
    </location>
</feature>
<comment type="caution">
    <text evidence="17">The sequence shown here is derived from an EMBL/GenBank/DDBJ whole genome shotgun (WGS) entry which is preliminary data.</text>
</comment>
<keyword evidence="6" id="KW-0904">Protein phosphatase</keyword>
<keyword evidence="11" id="KW-0812">Transmembrane</keyword>
<dbReference type="SUPFAM" id="SSF48726">
    <property type="entry name" value="Immunoglobulin"/>
    <property type="match status" value="1"/>
</dbReference>
<feature type="domain" description="Fibronectin type-III" evidence="16">
    <location>
        <begin position="900"/>
        <end position="999"/>
    </location>
</feature>
<dbReference type="InterPro" id="IPR029021">
    <property type="entry name" value="Prot-tyrosine_phosphatase-like"/>
</dbReference>
<evidence type="ECO:0000256" key="8">
    <source>
        <dbReference type="ARBA" id="ARBA00051722"/>
    </source>
</evidence>
<feature type="transmembrane region" description="Helical" evidence="11">
    <location>
        <begin position="1136"/>
        <end position="1161"/>
    </location>
</feature>
<dbReference type="InterPro" id="IPR007110">
    <property type="entry name" value="Ig-like_dom"/>
</dbReference>
<dbReference type="OrthoDB" id="6108566at2759"/>
<dbReference type="InterPro" id="IPR003599">
    <property type="entry name" value="Ig_sub"/>
</dbReference>
<dbReference type="Gene3D" id="2.170.300.10">
    <property type="entry name" value="Tie2 ligand-binding domain superfamily"/>
    <property type="match status" value="2"/>
</dbReference>
<evidence type="ECO:0000256" key="3">
    <source>
        <dbReference type="ARBA" id="ARBA00013064"/>
    </source>
</evidence>
<feature type="domain" description="Fibronectin type-III" evidence="16">
    <location>
        <begin position="800"/>
        <end position="898"/>
    </location>
</feature>
<comment type="similarity">
    <text evidence="2">Belongs to the protein-tyrosine phosphatase family.</text>
</comment>
<dbReference type="InterPro" id="IPR000387">
    <property type="entry name" value="Tyr_Pase_dom"/>
</dbReference>
<dbReference type="PROSITE" id="PS50835">
    <property type="entry name" value="IG_LIKE"/>
    <property type="match status" value="1"/>
</dbReference>
<feature type="domain" description="Fibronectin type-III" evidence="16">
    <location>
        <begin position="1002"/>
        <end position="1109"/>
    </location>
</feature>
<accession>A0A9Q1C944</accession>
<dbReference type="InterPro" id="IPR050348">
    <property type="entry name" value="Protein-Tyr_Phosphatase"/>
</dbReference>
<dbReference type="CDD" id="cd00055">
    <property type="entry name" value="EGF_Lam"/>
    <property type="match status" value="1"/>
</dbReference>
<feature type="region of interest" description="Disordered" evidence="10">
    <location>
        <begin position="1103"/>
        <end position="1134"/>
    </location>
</feature>
<keyword evidence="11" id="KW-1133">Transmembrane helix</keyword>
<dbReference type="InterPro" id="IPR036179">
    <property type="entry name" value="Ig-like_dom_sf"/>
</dbReference>
<dbReference type="PROSITE" id="PS50853">
    <property type="entry name" value="FN3"/>
    <property type="match status" value="3"/>
</dbReference>
<dbReference type="SUPFAM" id="SSF49265">
    <property type="entry name" value="Fibronectin type III"/>
    <property type="match status" value="2"/>
</dbReference>
<dbReference type="InterPro" id="IPR003595">
    <property type="entry name" value="Tyr_Pase_cat"/>
</dbReference>
<dbReference type="Proteomes" id="UP001152320">
    <property type="component" value="Chromosome 6"/>
</dbReference>
<dbReference type="PANTHER" id="PTHR19134">
    <property type="entry name" value="RECEPTOR-TYPE TYROSINE-PROTEIN PHOSPHATASE"/>
    <property type="match status" value="1"/>
</dbReference>
<feature type="domain" description="EGF-like" evidence="12">
    <location>
        <begin position="267"/>
        <end position="294"/>
    </location>
</feature>
<sequence length="1803" mass="201573">MLLWQKSPVGKTSIVSTLILVIFPTHLLGHTLDTMCVTQLRLGEPVTRVSYVGIVSGFDEDADLSYRRAANTRNYHRDVESTRCNHTSSEEEKVSCGFFRTMKIMNFNHSEYDEVLNGGRVVLTDSEEDEEEKKFLTFGVFHCIASKYNFTEISTVTIMSPHAVFRPTYFTITVNLEDKVHLTMIRSTTMGTTNIKWRHIWETTVVDKPEWDGNLNPVITKASSKHAGVYEAYTASSDIRYSGYIRLIVRACRLNSWGSSSCEWTCPVCYNGGICDDKSGRCICPPGFTGDRCENACPDGFIGQKCDVRCSLISNETDCKGIEICLPHPFGCTCAPGYTGHNCATRCARGSYGAGCTQTCHCSDNDSCNVRSGRCLMNSCEPSWGGPMCQVKVLDVYGYGYQAAVNTDKGLRTSQVEAFTSLTTSRNDTKLRITRGLDTGTGNTGSGLSNHDVGRLFGSNVTGLPPGELSILFNERGGQKLRLESSNADFKSLGVFNVEAEHNGRRQYSAVLRLSNEARNVPSKFTWTIGTGETVTLSLTDWQNQRQLMWRHNGGGVITRGNGKTSLTIFQARKADEGVYVCTNTNGHTNDLAIILLKVRACPSGKWGIYCNNTCPVCYYQGICHDETGECVCQAGYYGHDCSQTCSRNIHLRRNLFGQQCTLQCEDTSPNRCRYKQLCSPDPVGCHCHAGYSNNKCSKECAHPMFGTDCSMSAYCSSWYYDAVAGCRDSGRFHCNSSYEGPGCQVRRINQRCPGTEKYYGTLCNYPCHCKNDILCERTGSCGVDGCAEGWAGSNCSEALPALLNAPVIDIINYEVLVIWDLWRSGVDYGTGPVEYYVVQHERNGVSSKVNVTGYSVFLEGLDPLETYSISVAAVKEVERTGLSGPFSTPVSVTSSCGKPYFYPIIDDISQSDGTGLLLRWRIEAPDRWMECTPSIRVYYTSNEYIDGFDTKDYSATEREIMLQDLKPCTTYEVYLGVVYVNGKASACSTSVTAVTNSSGFLPEIVIEEKEVSQTIITIAWKLLGEGDPEWSSTGEENQYKFLLTMETPGGNITTATYNLTQQSHTETDLETYTTYIFNITLEDCAGRKGLEKSIQITTEPIKITTEPPVTTPTSEMKTQSLRPKSSKPQPSGSSLLPVVLPISLLLLLLLIVIAIFLIFIKRRNKQGPTARTKVENSAGAVNKSSEMMPVKLSADVPPSTEFVTPSLESTTPSTETEILYSNLASDAFCIALEDLHNYVQSKKLETDGFKKEFEDLMKGKQMPCTVGEAKANIKKNRFKNIVTYDHSRVKLPIINNDSSSDYYNASYINGYDKPKAFIASQGPNKASLNDFWRMIWHVKCKKIIMLANTVEAGKPKCEQYWSDNDKPHLFADVCVKTTKQVRKGEVVTRRFSLSKDDEVHDVIQYHFTGWPDMKVPQSADVLWEILDQVEKDETEHSPPIVVHCSAGCGRTGTIIALSAMRKMMRKEGKVNVFRFVNEMRGQRTTMVQICDQYEFIYESLLTYGLVGKTSVRATDFSGVLGTMKSLNGNQSTLEKQFNVLKYLNPCPDHLPEQCGSLPINSNKNRFPSMIPLESFRPKLMTDTEDATATDYINASFCDGYKQKDLFISTQIPLSNTVVDFWRLVFDYKCFVVVLFENESDQDGAIYFPLEGRSQYGPFTVETVERDEMTEITRKTFRLSKTNKYYLGENKPYLITQFSLHQSVIGNKANLLHLIEKVQRERRQRKGGRIALLCWNGVDVNSVFVAVYNSCERLRDDGIVCLFSLVRELRERSPQMVGSMEQYEFCMDAIQHQIDSTSLYANT</sequence>
<dbReference type="CDD" id="cd00063">
    <property type="entry name" value="FN3"/>
    <property type="match status" value="1"/>
</dbReference>
<dbReference type="InterPro" id="IPR036116">
    <property type="entry name" value="FN3_sf"/>
</dbReference>
<dbReference type="InterPro" id="IPR000742">
    <property type="entry name" value="EGF"/>
</dbReference>
<dbReference type="SMART" id="SM00181">
    <property type="entry name" value="EGF"/>
    <property type="match status" value="6"/>
</dbReference>
<dbReference type="Gene3D" id="2.60.40.10">
    <property type="entry name" value="Immunoglobulins"/>
    <property type="match status" value="3"/>
</dbReference>
<keyword evidence="4" id="KW-0732">Signal</keyword>
<dbReference type="EC" id="3.1.3.48" evidence="3"/>
<dbReference type="InterPro" id="IPR002049">
    <property type="entry name" value="LE_dom"/>
</dbReference>
<dbReference type="PRINTS" id="PR00700">
    <property type="entry name" value="PRTYPHPHTASE"/>
</dbReference>
<evidence type="ECO:0000259" key="16">
    <source>
        <dbReference type="PROSITE" id="PS50853"/>
    </source>
</evidence>
<name>A0A9Q1C944_HOLLE</name>
<comment type="caution">
    <text evidence="9">Lacks conserved residue(s) required for the propagation of feature annotation.</text>
</comment>
<organism evidence="17 18">
    <name type="scientific">Holothuria leucospilota</name>
    <name type="common">Black long sea cucumber</name>
    <name type="synonym">Mertensiothuria leucospilota</name>
    <dbReference type="NCBI Taxonomy" id="206669"/>
    <lineage>
        <taxon>Eukaryota</taxon>
        <taxon>Metazoa</taxon>
        <taxon>Echinodermata</taxon>
        <taxon>Eleutherozoa</taxon>
        <taxon>Echinozoa</taxon>
        <taxon>Holothuroidea</taxon>
        <taxon>Aspidochirotacea</taxon>
        <taxon>Aspidochirotida</taxon>
        <taxon>Holothuriidae</taxon>
        <taxon>Holothuria</taxon>
    </lineage>
</organism>
<evidence type="ECO:0000313" key="17">
    <source>
        <dbReference type="EMBL" id="KAJ8040627.1"/>
    </source>
</evidence>
<dbReference type="GO" id="GO:0016020">
    <property type="term" value="C:membrane"/>
    <property type="evidence" value="ECO:0007669"/>
    <property type="project" value="UniProtKB-SubCell"/>
</dbReference>
<dbReference type="InterPro" id="IPR000242">
    <property type="entry name" value="PTP_cat"/>
</dbReference>
<dbReference type="PROSITE" id="PS50055">
    <property type="entry name" value="TYR_PHOSPHATASE_PTP"/>
    <property type="match status" value="2"/>
</dbReference>
<dbReference type="PRINTS" id="PR00011">
    <property type="entry name" value="EGFLAMININ"/>
</dbReference>
<dbReference type="SMART" id="SM00194">
    <property type="entry name" value="PTPc"/>
    <property type="match status" value="2"/>
</dbReference>
<dbReference type="PROSITE" id="PS00022">
    <property type="entry name" value="EGF_1"/>
    <property type="match status" value="3"/>
</dbReference>
<keyword evidence="9" id="KW-1015">Disulfide bond</keyword>
<reference evidence="17" key="1">
    <citation type="submission" date="2021-10" db="EMBL/GenBank/DDBJ databases">
        <title>Tropical sea cucumber genome reveals ecological adaptation and Cuvierian tubules defense mechanism.</title>
        <authorList>
            <person name="Chen T."/>
        </authorList>
    </citation>
    <scope>NUCLEOTIDE SEQUENCE</scope>
    <source>
        <strain evidence="17">Nanhai2018</strain>
        <tissue evidence="17">Muscle</tissue>
    </source>
</reference>
<feature type="domain" description="Tyrosine specific protein phosphatases" evidence="14">
    <location>
        <begin position="1709"/>
        <end position="1784"/>
    </location>
</feature>
<feature type="domain" description="Ig-like" evidence="15">
    <location>
        <begin position="522"/>
        <end position="593"/>
    </location>
</feature>
<dbReference type="PANTHER" id="PTHR19134:SF562">
    <property type="entry name" value="PROTEIN-TYROSINE-PHOSPHATASE"/>
    <property type="match status" value="1"/>
</dbReference>
<evidence type="ECO:0000256" key="4">
    <source>
        <dbReference type="ARBA" id="ARBA00022729"/>
    </source>
</evidence>
<gene>
    <name evidence="17" type="ORF">HOLleu_14972</name>
</gene>
<dbReference type="SUPFAM" id="SSF52799">
    <property type="entry name" value="(Phosphotyrosine protein) phosphatases II"/>
    <property type="match status" value="2"/>
</dbReference>
<evidence type="ECO:0000256" key="9">
    <source>
        <dbReference type="PROSITE-ProRule" id="PRU00076"/>
    </source>
</evidence>
<evidence type="ECO:0000256" key="6">
    <source>
        <dbReference type="ARBA" id="ARBA00022912"/>
    </source>
</evidence>
<proteinExistence type="inferred from homology"/>
<feature type="disulfide bond" evidence="9">
    <location>
        <begin position="284"/>
        <end position="293"/>
    </location>
</feature>
<dbReference type="CDD" id="cd00047">
    <property type="entry name" value="PTPc"/>
    <property type="match status" value="1"/>
</dbReference>
<dbReference type="FunFam" id="3.90.190.10:FF:000102">
    <property type="entry name" value="Receptor-type tyrosine-protein phosphatase"/>
    <property type="match status" value="1"/>
</dbReference>
<feature type="compositionally biased region" description="Low complexity" evidence="10">
    <location>
        <begin position="1103"/>
        <end position="1114"/>
    </location>
</feature>
<evidence type="ECO:0000259" key="12">
    <source>
        <dbReference type="PROSITE" id="PS50026"/>
    </source>
</evidence>
<evidence type="ECO:0000259" key="14">
    <source>
        <dbReference type="PROSITE" id="PS50056"/>
    </source>
</evidence>
<evidence type="ECO:0000259" key="13">
    <source>
        <dbReference type="PROSITE" id="PS50055"/>
    </source>
</evidence>
<dbReference type="GO" id="GO:0030154">
    <property type="term" value="P:cell differentiation"/>
    <property type="evidence" value="ECO:0007669"/>
    <property type="project" value="UniProtKB-ARBA"/>
</dbReference>
<dbReference type="PROSITE" id="PS50026">
    <property type="entry name" value="EGF_3"/>
    <property type="match status" value="1"/>
</dbReference>
<dbReference type="InterPro" id="IPR003961">
    <property type="entry name" value="FN3_dom"/>
</dbReference>
<evidence type="ECO:0000256" key="1">
    <source>
        <dbReference type="ARBA" id="ARBA00004167"/>
    </source>
</evidence>
<feature type="domain" description="Tyrosine specific protein phosphatases" evidence="14">
    <location>
        <begin position="1421"/>
        <end position="1495"/>
    </location>
</feature>
<dbReference type="PROSITE" id="PS00383">
    <property type="entry name" value="TYR_PHOSPHATASE_1"/>
    <property type="match status" value="1"/>
</dbReference>
<dbReference type="Pfam" id="PF00102">
    <property type="entry name" value="Y_phosphatase"/>
    <property type="match status" value="2"/>
</dbReference>
<protein>
    <recommendedName>
        <fullName evidence="3">protein-tyrosine-phosphatase</fullName>
        <ecNumber evidence="3">3.1.3.48</ecNumber>
    </recommendedName>
</protein>
<evidence type="ECO:0000313" key="18">
    <source>
        <dbReference type="Proteomes" id="UP001152320"/>
    </source>
</evidence>